<keyword evidence="2" id="KW-0472">Membrane</keyword>
<evidence type="ECO:0000256" key="2">
    <source>
        <dbReference type="SAM" id="Phobius"/>
    </source>
</evidence>
<keyword evidence="2" id="KW-1133">Transmembrane helix</keyword>
<protein>
    <submittedName>
        <fullName evidence="3">Uncharacterized protein</fullName>
    </submittedName>
</protein>
<evidence type="ECO:0000256" key="1">
    <source>
        <dbReference type="SAM" id="MobiDB-lite"/>
    </source>
</evidence>
<dbReference type="Proteomes" id="UP000248857">
    <property type="component" value="Unassembled WGS sequence"/>
</dbReference>
<keyword evidence="2" id="KW-0812">Transmembrane</keyword>
<dbReference type="AlphaFoldDB" id="A0A2W1K382"/>
<dbReference type="EMBL" id="PQWO01000003">
    <property type="protein sequence ID" value="PZD74437.1"/>
    <property type="molecule type" value="Genomic_DNA"/>
</dbReference>
<proteinExistence type="predicted"/>
<dbReference type="RefSeq" id="WP_110985287.1">
    <property type="nucleotide sequence ID" value="NZ_CAWNWM010000003.1"/>
</dbReference>
<accession>A0A2W1K382</accession>
<keyword evidence="4" id="KW-1185">Reference proteome</keyword>
<organism evidence="3 4">
    <name type="scientific">Acaryochloris thomasi RCC1774</name>
    <dbReference type="NCBI Taxonomy" id="1764569"/>
    <lineage>
        <taxon>Bacteria</taxon>
        <taxon>Bacillati</taxon>
        <taxon>Cyanobacteriota</taxon>
        <taxon>Cyanophyceae</taxon>
        <taxon>Acaryochloridales</taxon>
        <taxon>Acaryochloridaceae</taxon>
        <taxon>Acaryochloris</taxon>
        <taxon>Acaryochloris thomasi</taxon>
    </lineage>
</organism>
<evidence type="ECO:0000313" key="4">
    <source>
        <dbReference type="Proteomes" id="UP000248857"/>
    </source>
</evidence>
<gene>
    <name evidence="3" type="ORF">C1752_01318</name>
</gene>
<name>A0A2W1K382_9CYAN</name>
<comment type="caution">
    <text evidence="3">The sequence shown here is derived from an EMBL/GenBank/DDBJ whole genome shotgun (WGS) entry which is preliminary data.</text>
</comment>
<sequence length="62" mass="6982">MSDKTGDNASQCRRQRRLTDPEEFENNQRLAKNIIPIDPGTLLLIIGILLLLPLLLTGFFST</sequence>
<feature type="region of interest" description="Disordered" evidence="1">
    <location>
        <begin position="1"/>
        <end position="23"/>
    </location>
</feature>
<feature type="transmembrane region" description="Helical" evidence="2">
    <location>
        <begin position="42"/>
        <end position="60"/>
    </location>
</feature>
<evidence type="ECO:0000313" key="3">
    <source>
        <dbReference type="EMBL" id="PZD74437.1"/>
    </source>
</evidence>
<reference evidence="3 4" key="1">
    <citation type="journal article" date="2018" name="Sci. Rep.">
        <title>A novel species of the marine cyanobacterium Acaryochloris with a unique pigment content and lifestyle.</title>
        <authorList>
            <person name="Partensky F."/>
            <person name="Six C."/>
            <person name="Ratin M."/>
            <person name="Garczarek L."/>
            <person name="Vaulot D."/>
            <person name="Probert I."/>
            <person name="Calteau A."/>
            <person name="Gourvil P."/>
            <person name="Marie D."/>
            <person name="Grebert T."/>
            <person name="Bouchier C."/>
            <person name="Le Panse S."/>
            <person name="Gachenot M."/>
            <person name="Rodriguez F."/>
            <person name="Garrido J.L."/>
        </authorList>
    </citation>
    <scope>NUCLEOTIDE SEQUENCE [LARGE SCALE GENOMIC DNA]</scope>
    <source>
        <strain evidence="3 4">RCC1774</strain>
    </source>
</reference>